<reference evidence="2" key="1">
    <citation type="submission" date="2011-05" db="EMBL/GenBank/DDBJ databases">
        <authorList>
            <person name="Richards S.R."/>
            <person name="Qu J."/>
            <person name="Jiang H."/>
            <person name="Jhangiani S.N."/>
            <person name="Agravi P."/>
            <person name="Goodspeed R."/>
            <person name="Gross S."/>
            <person name="Mandapat C."/>
            <person name="Jackson L."/>
            <person name="Mathew T."/>
            <person name="Pu L."/>
            <person name="Thornton R."/>
            <person name="Saada N."/>
            <person name="Wilczek-Boney K.B."/>
            <person name="Lee S."/>
            <person name="Kovar C."/>
            <person name="Wu Y."/>
            <person name="Scherer S.E."/>
            <person name="Worley K.C."/>
            <person name="Muzny D.M."/>
            <person name="Gibbs R."/>
        </authorList>
    </citation>
    <scope>NUCLEOTIDE SEQUENCE</scope>
    <source>
        <strain evidence="2">Brora</strain>
    </source>
</reference>
<evidence type="ECO:0000313" key="2">
    <source>
        <dbReference type="Proteomes" id="UP000014500"/>
    </source>
</evidence>
<protein>
    <submittedName>
        <fullName evidence="1">Uncharacterized protein</fullName>
    </submittedName>
</protein>
<sequence length="98" mass="11616">MGKNWDYPKSFMRPLVQLCRLKDNLSLVAMVMHLIIVRIMRRHTHPARQHEDQLGTNSKLCTRNYSVVKQKDCKMNEILKILTQKRIPPQTKIMICEL</sequence>
<dbReference type="EMBL" id="AFFK01020258">
    <property type="status" value="NOT_ANNOTATED_CDS"/>
    <property type="molecule type" value="Genomic_DNA"/>
</dbReference>
<reference evidence="1" key="2">
    <citation type="submission" date="2015-02" db="UniProtKB">
        <authorList>
            <consortium name="EnsemblMetazoa"/>
        </authorList>
    </citation>
    <scope>IDENTIFICATION</scope>
</reference>
<accession>T1IYC4</accession>
<organism evidence="1 2">
    <name type="scientific">Strigamia maritima</name>
    <name type="common">European centipede</name>
    <name type="synonym">Geophilus maritimus</name>
    <dbReference type="NCBI Taxonomy" id="126957"/>
    <lineage>
        <taxon>Eukaryota</taxon>
        <taxon>Metazoa</taxon>
        <taxon>Ecdysozoa</taxon>
        <taxon>Arthropoda</taxon>
        <taxon>Myriapoda</taxon>
        <taxon>Chilopoda</taxon>
        <taxon>Pleurostigmophora</taxon>
        <taxon>Geophilomorpha</taxon>
        <taxon>Linotaeniidae</taxon>
        <taxon>Strigamia</taxon>
    </lineage>
</organism>
<keyword evidence="2" id="KW-1185">Reference proteome</keyword>
<dbReference type="AlphaFoldDB" id="T1IYC4"/>
<dbReference type="EnsemblMetazoa" id="SMAR006233-RA">
    <property type="protein sequence ID" value="SMAR006233-PA"/>
    <property type="gene ID" value="SMAR006233"/>
</dbReference>
<proteinExistence type="predicted"/>
<dbReference type="HOGENOM" id="CLU_2336246_0_0_1"/>
<evidence type="ECO:0000313" key="1">
    <source>
        <dbReference type="EnsemblMetazoa" id="SMAR006233-PA"/>
    </source>
</evidence>
<name>T1IYC4_STRMM</name>
<dbReference type="Proteomes" id="UP000014500">
    <property type="component" value="Unassembled WGS sequence"/>
</dbReference>